<dbReference type="Pfam" id="PF22632">
    <property type="entry name" value="BphC_D1"/>
    <property type="match status" value="1"/>
</dbReference>
<name>A0ABT8EFN1_9BURK</name>
<dbReference type="PROSITE" id="PS51819">
    <property type="entry name" value="VOC"/>
    <property type="match status" value="2"/>
</dbReference>
<evidence type="ECO:0000256" key="5">
    <source>
        <dbReference type="ARBA" id="ARBA00022964"/>
    </source>
</evidence>
<evidence type="ECO:0000256" key="1">
    <source>
        <dbReference type="ARBA" id="ARBA00001954"/>
    </source>
</evidence>
<keyword evidence="11" id="KW-1185">Reference proteome</keyword>
<evidence type="ECO:0000256" key="4">
    <source>
        <dbReference type="ARBA" id="ARBA00022797"/>
    </source>
</evidence>
<evidence type="ECO:0000313" key="11">
    <source>
        <dbReference type="Proteomes" id="UP001168613"/>
    </source>
</evidence>
<comment type="cofactor">
    <cofactor evidence="1 8">
        <name>Fe(2+)</name>
        <dbReference type="ChEBI" id="CHEBI:29033"/>
    </cofactor>
</comment>
<comment type="similarity">
    <text evidence="2 8">Belongs to the extradiol ring-cleavage dioxygenase family.</text>
</comment>
<dbReference type="InterPro" id="IPR050383">
    <property type="entry name" value="GlyoxalaseI/FosfomycinResist"/>
</dbReference>
<protein>
    <submittedName>
        <fullName evidence="10">VOC family protein</fullName>
    </submittedName>
</protein>
<dbReference type="InterPro" id="IPR037523">
    <property type="entry name" value="VOC_core"/>
</dbReference>
<evidence type="ECO:0000256" key="3">
    <source>
        <dbReference type="ARBA" id="ARBA00022723"/>
    </source>
</evidence>
<dbReference type="PROSITE" id="PS00082">
    <property type="entry name" value="EXTRADIOL_DIOXYGENAS"/>
    <property type="match status" value="1"/>
</dbReference>
<dbReference type="EMBL" id="JAJHNU010000001">
    <property type="protein sequence ID" value="MDN4120114.1"/>
    <property type="molecule type" value="Genomic_DNA"/>
</dbReference>
<reference evidence="10" key="1">
    <citation type="submission" date="2021-11" db="EMBL/GenBank/DDBJ databases">
        <title>Draft genome sequence of Alcaligenes endophyticus type strain CCUG 75668T.</title>
        <authorList>
            <person name="Salva-Serra F."/>
            <person name="Duran R.E."/>
            <person name="Seeger M."/>
            <person name="Moore E.R.B."/>
            <person name="Jaen-Luchoro D."/>
        </authorList>
    </citation>
    <scope>NUCLEOTIDE SEQUENCE</scope>
    <source>
        <strain evidence="10">CCUG 75668</strain>
    </source>
</reference>
<evidence type="ECO:0000256" key="2">
    <source>
        <dbReference type="ARBA" id="ARBA00008784"/>
    </source>
</evidence>
<dbReference type="InterPro" id="IPR029068">
    <property type="entry name" value="Glyas_Bleomycin-R_OHBP_Dase"/>
</dbReference>
<feature type="domain" description="VOC" evidence="9">
    <location>
        <begin position="4"/>
        <end position="119"/>
    </location>
</feature>
<keyword evidence="3" id="KW-0479">Metal-binding</keyword>
<gene>
    <name evidence="10" type="ORF">LMS43_02305</name>
</gene>
<evidence type="ECO:0000313" key="10">
    <source>
        <dbReference type="EMBL" id="MDN4120114.1"/>
    </source>
</evidence>
<dbReference type="InterPro" id="IPR000486">
    <property type="entry name" value="Xdiol_ring_cleave_dOase_1/2"/>
</dbReference>
<keyword evidence="5 8" id="KW-0223">Dioxygenase</keyword>
<keyword evidence="6 8" id="KW-0560">Oxidoreductase</keyword>
<dbReference type="Pfam" id="PF00903">
    <property type="entry name" value="Glyoxalase"/>
    <property type="match status" value="1"/>
</dbReference>
<dbReference type="SUPFAM" id="SSF54593">
    <property type="entry name" value="Glyoxalase/Bleomycin resistance protein/Dihydroxybiphenyl dioxygenase"/>
    <property type="match status" value="2"/>
</dbReference>
<proteinExistence type="inferred from homology"/>
<dbReference type="PANTHER" id="PTHR21366:SF14">
    <property type="entry name" value="GLYOXALASE DOMAIN-CONTAINING PROTEIN 5"/>
    <property type="match status" value="1"/>
</dbReference>
<dbReference type="Proteomes" id="UP001168613">
    <property type="component" value="Unassembled WGS sequence"/>
</dbReference>
<dbReference type="RefSeq" id="WP_266122550.1">
    <property type="nucleotide sequence ID" value="NZ_JAJHNU010000001.1"/>
</dbReference>
<keyword evidence="7 8" id="KW-0408">Iron</keyword>
<evidence type="ECO:0000259" key="9">
    <source>
        <dbReference type="PROSITE" id="PS51819"/>
    </source>
</evidence>
<feature type="domain" description="VOC" evidence="9">
    <location>
        <begin position="142"/>
        <end position="258"/>
    </location>
</feature>
<dbReference type="CDD" id="cd07237">
    <property type="entry name" value="BphC1-RGP6_C_like"/>
    <property type="match status" value="1"/>
</dbReference>
<dbReference type="InterPro" id="IPR004360">
    <property type="entry name" value="Glyas_Fos-R_dOase_dom"/>
</dbReference>
<comment type="caution">
    <text evidence="10">The sequence shown here is derived from an EMBL/GenBank/DDBJ whole genome shotgun (WGS) entry which is preliminary data.</text>
</comment>
<organism evidence="10 11">
    <name type="scientific">Alcaligenes endophyticus</name>
    <dbReference type="NCBI Taxonomy" id="1929088"/>
    <lineage>
        <taxon>Bacteria</taxon>
        <taxon>Pseudomonadati</taxon>
        <taxon>Pseudomonadota</taxon>
        <taxon>Betaproteobacteria</taxon>
        <taxon>Burkholderiales</taxon>
        <taxon>Alcaligenaceae</taxon>
        <taxon>Alcaligenes</taxon>
    </lineage>
</organism>
<dbReference type="Gene3D" id="3.10.180.10">
    <property type="entry name" value="2,3-Dihydroxybiphenyl 1,2-Dioxygenase, domain 1"/>
    <property type="match status" value="2"/>
</dbReference>
<keyword evidence="4 8" id="KW-0058">Aromatic hydrocarbons catabolism</keyword>
<sequence length="324" mass="35921">MIDGLAYVVVRTNDLEAWTEMAVSQVGMQATVLEAGKSVHLRLDEKAQRLVVLAEHTKPSLTMGFSVAGEAELTQLEQALSDAGVAWQPSTQTERQLRQVQGLIYFQDPDGNPLEAAYGLQNADSPFQGGRPTGGFRTGDLGMGHVALKAGKYEEMLAFYRGVLQFRLSDRATKPFKVEFLHVNPRHHTIGIADAGTGPGIYHLMVEYRDFDDIGRSYDLALAQPEQIGVSLGRHINDHVTSFYLKTPDGWMLELGWAGRVIGPDWQVEELPGLSLWGHDRTWLPDNLREDARQILKELSARGVRAPLALPPELPQKDSNKESL</sequence>
<evidence type="ECO:0000256" key="8">
    <source>
        <dbReference type="RuleBase" id="RU000683"/>
    </source>
</evidence>
<evidence type="ECO:0000256" key="6">
    <source>
        <dbReference type="ARBA" id="ARBA00023002"/>
    </source>
</evidence>
<dbReference type="PANTHER" id="PTHR21366">
    <property type="entry name" value="GLYOXALASE FAMILY PROTEIN"/>
    <property type="match status" value="1"/>
</dbReference>
<accession>A0ABT8EFN1</accession>
<evidence type="ECO:0000256" key="7">
    <source>
        <dbReference type="ARBA" id="ARBA00023004"/>
    </source>
</evidence>